<name>A0AAW0R9S6_9PEZI</name>
<evidence type="ECO:0000313" key="3">
    <source>
        <dbReference type="Proteomes" id="UP001392437"/>
    </source>
</evidence>
<protein>
    <recommendedName>
        <fullName evidence="4">Myb-like domain-containing protein</fullName>
    </recommendedName>
</protein>
<evidence type="ECO:0000256" key="1">
    <source>
        <dbReference type="SAM" id="MobiDB-lite"/>
    </source>
</evidence>
<comment type="caution">
    <text evidence="2">The sequence shown here is derived from an EMBL/GenBank/DDBJ whole genome shotgun (WGS) entry which is preliminary data.</text>
</comment>
<dbReference type="Proteomes" id="UP001392437">
    <property type="component" value="Unassembled WGS sequence"/>
</dbReference>
<feature type="region of interest" description="Disordered" evidence="1">
    <location>
        <begin position="85"/>
        <end position="169"/>
    </location>
</feature>
<feature type="compositionally biased region" description="Acidic residues" evidence="1">
    <location>
        <begin position="128"/>
        <end position="138"/>
    </location>
</feature>
<accession>A0AAW0R9S6</accession>
<gene>
    <name evidence="2" type="ORF">PG999_002900</name>
</gene>
<dbReference type="EMBL" id="JAQQWP010000002">
    <property type="protein sequence ID" value="KAK8130520.1"/>
    <property type="molecule type" value="Genomic_DNA"/>
</dbReference>
<dbReference type="AlphaFoldDB" id="A0AAW0R9S6"/>
<organism evidence="2 3">
    <name type="scientific">Apiospora kogelbergensis</name>
    <dbReference type="NCBI Taxonomy" id="1337665"/>
    <lineage>
        <taxon>Eukaryota</taxon>
        <taxon>Fungi</taxon>
        <taxon>Dikarya</taxon>
        <taxon>Ascomycota</taxon>
        <taxon>Pezizomycotina</taxon>
        <taxon>Sordariomycetes</taxon>
        <taxon>Xylariomycetidae</taxon>
        <taxon>Amphisphaeriales</taxon>
        <taxon>Apiosporaceae</taxon>
        <taxon>Apiospora</taxon>
    </lineage>
</organism>
<evidence type="ECO:0000313" key="2">
    <source>
        <dbReference type="EMBL" id="KAK8130520.1"/>
    </source>
</evidence>
<keyword evidence="3" id="KW-1185">Reference proteome</keyword>
<feature type="compositionally biased region" description="Basic and acidic residues" evidence="1">
    <location>
        <begin position="147"/>
        <end position="158"/>
    </location>
</feature>
<evidence type="ECO:0008006" key="4">
    <source>
        <dbReference type="Google" id="ProtNLM"/>
    </source>
</evidence>
<sequence>MADINDKSVAAETFEVSSQEATLIMTVMEHMHPNFDVQGWKAIAAKVGLSVATANVPYFSWQRFAVVKNRYKEANDGLAAPAPIIKKRKRGSARADSTGGGIDGGESPLARPARKRRMAGSGVTVPSLEEEDTSDDGDNIPSNWVQKEGDDSVADQKSKTSQRQATHDEEVHQAALALMAIRNSKE</sequence>
<proteinExistence type="predicted"/>
<reference evidence="2 3" key="1">
    <citation type="submission" date="2023-01" db="EMBL/GenBank/DDBJ databases">
        <title>Analysis of 21 Apiospora genomes using comparative genomics revels a genus with tremendous synthesis potential of carbohydrate active enzymes and secondary metabolites.</title>
        <authorList>
            <person name="Sorensen T."/>
        </authorList>
    </citation>
    <scope>NUCLEOTIDE SEQUENCE [LARGE SCALE GENOMIC DNA]</scope>
    <source>
        <strain evidence="2 3">CBS 117206</strain>
    </source>
</reference>